<reference evidence="3 4" key="1">
    <citation type="submission" date="2024-08" db="EMBL/GenBank/DDBJ databases">
        <title>Whole-genome sequencing of halo(alkali)philic microorganisms from hypersaline lakes.</title>
        <authorList>
            <person name="Sorokin D.Y."/>
            <person name="Merkel A.Y."/>
            <person name="Messina E."/>
            <person name="Yakimov M."/>
        </authorList>
    </citation>
    <scope>NUCLEOTIDE SEQUENCE [LARGE SCALE GENOMIC DNA]</scope>
    <source>
        <strain evidence="3 4">Cl-TMA</strain>
    </source>
</reference>
<dbReference type="EMBL" id="JBGUAW010000002">
    <property type="protein sequence ID" value="MFA9459862.1"/>
    <property type="molecule type" value="Genomic_DNA"/>
</dbReference>
<feature type="chain" id="PRO_5047026786" evidence="2">
    <location>
        <begin position="34"/>
        <end position="309"/>
    </location>
</feature>
<gene>
    <name evidence="3" type="ORF">ACERLL_03375</name>
</gene>
<dbReference type="Pfam" id="PF12974">
    <property type="entry name" value="Phosphonate-bd"/>
    <property type="match status" value="1"/>
</dbReference>
<dbReference type="RefSeq" id="WP_373654647.1">
    <property type="nucleotide sequence ID" value="NZ_JBGUAW010000002.1"/>
</dbReference>
<dbReference type="Proteomes" id="UP001575181">
    <property type="component" value="Unassembled WGS sequence"/>
</dbReference>
<protein>
    <submittedName>
        <fullName evidence="3">Phosphate/phosphite/phosphonate ABC transporter substrate-binding protein</fullName>
    </submittedName>
</protein>
<name>A0ABV4TS77_9GAMM</name>
<evidence type="ECO:0000313" key="3">
    <source>
        <dbReference type="EMBL" id="MFA9459862.1"/>
    </source>
</evidence>
<dbReference type="PANTHER" id="PTHR35841:SF1">
    <property type="entry name" value="PHOSPHONATES-BINDING PERIPLASMIC PROTEIN"/>
    <property type="match status" value="1"/>
</dbReference>
<evidence type="ECO:0000256" key="2">
    <source>
        <dbReference type="SAM" id="SignalP"/>
    </source>
</evidence>
<sequence>MQAPLRLAKRLFFRGLPLLAGLFLLAGAPTASAEPPERLRLLLPPLSSADQVYARFQPLAQHLEKALDIPVEARVAGDLESLLRLARQDRPQIAYLCPLIYTRLADEGALTALARLERHGQSTFRTVVVVRDGSPYARLEELEGARFAYGNPVCAASRLVPEAMFAEAGLNPGRDFFEKRTLGSNENALYSVAADLFDATAVDESSARPFLEKGVLRALRYSRPIPQYLLAANRGIDAAFRRRLTGILTSLQAESVLRAIGSDVNGFVATTDADYDVIRAMERRHGTPSTPLNLLDPADRTTSTEGRRE</sequence>
<organism evidence="3 4">
    <name type="scientific">Thiohalorhabdus methylotrophus</name>
    <dbReference type="NCBI Taxonomy" id="3242694"/>
    <lineage>
        <taxon>Bacteria</taxon>
        <taxon>Pseudomonadati</taxon>
        <taxon>Pseudomonadota</taxon>
        <taxon>Gammaproteobacteria</taxon>
        <taxon>Thiohalorhabdales</taxon>
        <taxon>Thiohalorhabdaceae</taxon>
        <taxon>Thiohalorhabdus</taxon>
    </lineage>
</organism>
<proteinExistence type="predicted"/>
<feature type="compositionally biased region" description="Polar residues" evidence="1">
    <location>
        <begin position="300"/>
        <end position="309"/>
    </location>
</feature>
<comment type="caution">
    <text evidence="3">The sequence shown here is derived from an EMBL/GenBank/DDBJ whole genome shotgun (WGS) entry which is preliminary data.</text>
</comment>
<dbReference type="SUPFAM" id="SSF53850">
    <property type="entry name" value="Periplasmic binding protein-like II"/>
    <property type="match status" value="1"/>
</dbReference>
<evidence type="ECO:0000256" key="1">
    <source>
        <dbReference type="SAM" id="MobiDB-lite"/>
    </source>
</evidence>
<feature type="signal peptide" evidence="2">
    <location>
        <begin position="1"/>
        <end position="33"/>
    </location>
</feature>
<evidence type="ECO:0000313" key="4">
    <source>
        <dbReference type="Proteomes" id="UP001575181"/>
    </source>
</evidence>
<keyword evidence="2" id="KW-0732">Signal</keyword>
<dbReference type="PANTHER" id="PTHR35841">
    <property type="entry name" value="PHOSPHONATES-BINDING PERIPLASMIC PROTEIN"/>
    <property type="match status" value="1"/>
</dbReference>
<keyword evidence="4" id="KW-1185">Reference proteome</keyword>
<accession>A0ABV4TS77</accession>
<dbReference type="Gene3D" id="3.40.190.10">
    <property type="entry name" value="Periplasmic binding protein-like II"/>
    <property type="match status" value="2"/>
</dbReference>
<feature type="region of interest" description="Disordered" evidence="1">
    <location>
        <begin position="286"/>
        <end position="309"/>
    </location>
</feature>